<dbReference type="EMBL" id="ADVG01000001">
    <property type="protein sequence ID" value="EFH89151.1"/>
    <property type="molecule type" value="Genomic_DNA"/>
</dbReference>
<dbReference type="RefSeq" id="WP_007905543.1">
    <property type="nucleotide sequence ID" value="NZ_ADVG01000001.1"/>
</dbReference>
<name>D6TI94_KTERA</name>
<dbReference type="InterPro" id="IPR013320">
    <property type="entry name" value="ConA-like_dom_sf"/>
</dbReference>
<dbReference type="Gene3D" id="2.60.120.560">
    <property type="entry name" value="Exo-inulinase, domain 1"/>
    <property type="match status" value="1"/>
</dbReference>
<dbReference type="SUPFAM" id="SSF49899">
    <property type="entry name" value="Concanavalin A-like lectins/glucanases"/>
    <property type="match status" value="1"/>
</dbReference>
<gene>
    <name evidence="1" type="ORF">Krac_10689</name>
</gene>
<proteinExistence type="predicted"/>
<evidence type="ECO:0000313" key="2">
    <source>
        <dbReference type="Proteomes" id="UP000004508"/>
    </source>
</evidence>
<accession>D6TI94</accession>
<dbReference type="InParanoid" id="D6TI94"/>
<dbReference type="PROSITE" id="PS51257">
    <property type="entry name" value="PROKAR_LIPOPROTEIN"/>
    <property type="match status" value="1"/>
</dbReference>
<evidence type="ECO:0000313" key="1">
    <source>
        <dbReference type="EMBL" id="EFH89151.1"/>
    </source>
</evidence>
<dbReference type="Proteomes" id="UP000004508">
    <property type="component" value="Unassembled WGS sequence"/>
</dbReference>
<sequence>MQFRAWYRQISAIGIVTLLAIWLAGCGALVTSAPPPQATASTAVIKPYPTPSSTQSLYSSALTAQAAGWASGPECAFTSHGLAIRPNGGQAYICFAPTSPPTDLSVTVTVQQTSGTPTHAFGIAIRHTAPKTYAFFGIDGRGHFAFTTVVNDVSHTVIPFTPNAAIHAGAKATNRLQVIASGQTITLLVNGTPVGQATLSTAASGTVGLRGINDGEVVFQHLSIAQV</sequence>
<keyword evidence="2" id="KW-1185">Reference proteome</keyword>
<dbReference type="AlphaFoldDB" id="D6TI94"/>
<organism evidence="1 2">
    <name type="scientific">Ktedonobacter racemifer DSM 44963</name>
    <dbReference type="NCBI Taxonomy" id="485913"/>
    <lineage>
        <taxon>Bacteria</taxon>
        <taxon>Bacillati</taxon>
        <taxon>Chloroflexota</taxon>
        <taxon>Ktedonobacteria</taxon>
        <taxon>Ktedonobacterales</taxon>
        <taxon>Ktedonobacteraceae</taxon>
        <taxon>Ktedonobacter</taxon>
    </lineage>
</organism>
<evidence type="ECO:0008006" key="3">
    <source>
        <dbReference type="Google" id="ProtNLM"/>
    </source>
</evidence>
<protein>
    <recommendedName>
        <fullName evidence="3">3-keto-disaccharide hydrolase domain-containing protein</fullName>
    </recommendedName>
</protein>
<reference evidence="1 2" key="1">
    <citation type="journal article" date="2011" name="Stand. Genomic Sci.">
        <title>Non-contiguous finished genome sequence and contextual data of the filamentous soil bacterium Ktedonobacter racemifer type strain (SOSP1-21).</title>
        <authorList>
            <person name="Chang Y.J."/>
            <person name="Land M."/>
            <person name="Hauser L."/>
            <person name="Chertkov O."/>
            <person name="Del Rio T.G."/>
            <person name="Nolan M."/>
            <person name="Copeland A."/>
            <person name="Tice H."/>
            <person name="Cheng J.F."/>
            <person name="Lucas S."/>
            <person name="Han C."/>
            <person name="Goodwin L."/>
            <person name="Pitluck S."/>
            <person name="Ivanova N."/>
            <person name="Ovchinikova G."/>
            <person name="Pati A."/>
            <person name="Chen A."/>
            <person name="Palaniappan K."/>
            <person name="Mavromatis K."/>
            <person name="Liolios K."/>
            <person name="Brettin T."/>
            <person name="Fiebig A."/>
            <person name="Rohde M."/>
            <person name="Abt B."/>
            <person name="Goker M."/>
            <person name="Detter J.C."/>
            <person name="Woyke T."/>
            <person name="Bristow J."/>
            <person name="Eisen J.A."/>
            <person name="Markowitz V."/>
            <person name="Hugenholtz P."/>
            <person name="Kyrpides N.C."/>
            <person name="Klenk H.P."/>
            <person name="Lapidus A."/>
        </authorList>
    </citation>
    <scope>NUCLEOTIDE SEQUENCE [LARGE SCALE GENOMIC DNA]</scope>
    <source>
        <strain evidence="2">DSM 44963</strain>
    </source>
</reference>
<comment type="caution">
    <text evidence="1">The sequence shown here is derived from an EMBL/GenBank/DDBJ whole genome shotgun (WGS) entry which is preliminary data.</text>
</comment>